<evidence type="ECO:0000313" key="3">
    <source>
        <dbReference type="Proteomes" id="UP000011058"/>
    </source>
</evidence>
<dbReference type="RefSeq" id="WP_015330728.1">
    <property type="nucleotide sequence ID" value="NC_020054.1"/>
</dbReference>
<dbReference type="KEGG" id="fae:FAES_1619"/>
<protein>
    <submittedName>
        <fullName evidence="2">Uncharacterized protein</fullName>
    </submittedName>
</protein>
<dbReference type="Proteomes" id="UP000011058">
    <property type="component" value="Chromosome"/>
</dbReference>
<dbReference type="HOGENOM" id="CLU_2879236_0_0_10"/>
<evidence type="ECO:0000313" key="2">
    <source>
        <dbReference type="EMBL" id="CCG99629.1"/>
    </source>
</evidence>
<dbReference type="AlphaFoldDB" id="I0K676"/>
<keyword evidence="3" id="KW-1185">Reference proteome</keyword>
<feature type="compositionally biased region" description="Basic and acidic residues" evidence="1">
    <location>
        <begin position="50"/>
        <end position="63"/>
    </location>
</feature>
<proteinExistence type="predicted"/>
<name>I0K676_9BACT</name>
<reference evidence="2 3" key="1">
    <citation type="journal article" date="2012" name="J. Bacteriol.">
        <title>Genome Sequence of Fibrella aestuarina BUZ 2T, a Filamentous Marine Bacterium.</title>
        <authorList>
            <person name="Filippini M."/>
            <person name="Qi W."/>
            <person name="Blom J."/>
            <person name="Goesmann A."/>
            <person name="Smits T.H."/>
            <person name="Bagheri H.C."/>
        </authorList>
    </citation>
    <scope>NUCLEOTIDE SEQUENCE [LARGE SCALE GENOMIC DNA]</scope>
    <source>
        <strain evidence="3">BUZ 2T</strain>
    </source>
</reference>
<dbReference type="STRING" id="1166018.FAES_1619"/>
<sequence>MKPTEETEQDLPDSNTLGGTTSTGAGPDGQNGPTPLPETPGLDLPDADDVAQRIRERNENHQG</sequence>
<evidence type="ECO:0000256" key="1">
    <source>
        <dbReference type="SAM" id="MobiDB-lite"/>
    </source>
</evidence>
<feature type="compositionally biased region" description="Polar residues" evidence="1">
    <location>
        <begin position="12"/>
        <end position="24"/>
    </location>
</feature>
<feature type="compositionally biased region" description="Acidic residues" evidence="1">
    <location>
        <begin position="1"/>
        <end position="11"/>
    </location>
</feature>
<accession>I0K676</accession>
<feature type="region of interest" description="Disordered" evidence="1">
    <location>
        <begin position="1"/>
        <end position="63"/>
    </location>
</feature>
<dbReference type="EMBL" id="HE796683">
    <property type="protein sequence ID" value="CCG99629.1"/>
    <property type="molecule type" value="Genomic_DNA"/>
</dbReference>
<gene>
    <name evidence="2" type="ORF">FAES_1619</name>
</gene>
<organism evidence="2 3">
    <name type="scientific">Fibrella aestuarina BUZ 2</name>
    <dbReference type="NCBI Taxonomy" id="1166018"/>
    <lineage>
        <taxon>Bacteria</taxon>
        <taxon>Pseudomonadati</taxon>
        <taxon>Bacteroidota</taxon>
        <taxon>Cytophagia</taxon>
        <taxon>Cytophagales</taxon>
        <taxon>Spirosomataceae</taxon>
        <taxon>Fibrella</taxon>
    </lineage>
</organism>
<dbReference type="OrthoDB" id="9927309at2"/>